<organism evidence="2 3">
    <name type="scientific">Rehmannia glutinosa</name>
    <name type="common">Chinese foxglove</name>
    <dbReference type="NCBI Taxonomy" id="99300"/>
    <lineage>
        <taxon>Eukaryota</taxon>
        <taxon>Viridiplantae</taxon>
        <taxon>Streptophyta</taxon>
        <taxon>Embryophyta</taxon>
        <taxon>Tracheophyta</taxon>
        <taxon>Spermatophyta</taxon>
        <taxon>Magnoliopsida</taxon>
        <taxon>eudicotyledons</taxon>
        <taxon>Gunneridae</taxon>
        <taxon>Pentapetalae</taxon>
        <taxon>asterids</taxon>
        <taxon>lamiids</taxon>
        <taxon>Lamiales</taxon>
        <taxon>Orobanchaceae</taxon>
        <taxon>Rehmannieae</taxon>
        <taxon>Rehmannia</taxon>
    </lineage>
</organism>
<evidence type="ECO:0000313" key="2">
    <source>
        <dbReference type="EMBL" id="KAK6151066.1"/>
    </source>
</evidence>
<evidence type="ECO:0000259" key="1">
    <source>
        <dbReference type="Pfam" id="PF23156"/>
    </source>
</evidence>
<dbReference type="Proteomes" id="UP001318860">
    <property type="component" value="Unassembled WGS sequence"/>
</dbReference>
<dbReference type="PANTHER" id="PTHR33270:SF5">
    <property type="entry name" value="GB|AAC00605.1"/>
    <property type="match status" value="1"/>
</dbReference>
<proteinExistence type="predicted"/>
<reference evidence="2 3" key="1">
    <citation type="journal article" date="2021" name="Comput. Struct. Biotechnol. J.">
        <title>De novo genome assembly of the potent medicinal plant Rehmannia glutinosa using nanopore technology.</title>
        <authorList>
            <person name="Ma L."/>
            <person name="Dong C."/>
            <person name="Song C."/>
            <person name="Wang X."/>
            <person name="Zheng X."/>
            <person name="Niu Y."/>
            <person name="Chen S."/>
            <person name="Feng W."/>
        </authorList>
    </citation>
    <scope>NUCLEOTIDE SEQUENCE [LARGE SCALE GENOMIC DNA]</scope>
    <source>
        <strain evidence="2">DH-2019</strain>
    </source>
</reference>
<feature type="domain" description="DUF7054" evidence="1">
    <location>
        <begin position="30"/>
        <end position="66"/>
    </location>
</feature>
<dbReference type="EMBL" id="JABTTQ020000008">
    <property type="protein sequence ID" value="KAK6151066.1"/>
    <property type="molecule type" value="Genomic_DNA"/>
</dbReference>
<gene>
    <name evidence="2" type="ORF">DH2020_015998</name>
</gene>
<accession>A0ABR0WWU6</accession>
<comment type="caution">
    <text evidence="2">The sequence shown here is derived from an EMBL/GenBank/DDBJ whole genome shotgun (WGS) entry which is preliminary data.</text>
</comment>
<keyword evidence="3" id="KW-1185">Reference proteome</keyword>
<dbReference type="InterPro" id="IPR040358">
    <property type="entry name" value="At4g22758-like"/>
</dbReference>
<dbReference type="Pfam" id="PF23156">
    <property type="entry name" value="DUF7054"/>
    <property type="match status" value="1"/>
</dbReference>
<dbReference type="InterPro" id="IPR055482">
    <property type="entry name" value="DUF7054"/>
</dbReference>
<protein>
    <recommendedName>
        <fullName evidence="1">DUF7054 domain-containing protein</fullName>
    </recommendedName>
</protein>
<name>A0ABR0WWU6_REHGL</name>
<sequence>MMRIRTIYVALRLRRNISNKNMLNKQQQQNNRILIAVNVFGSAGPIRIVVNGDDCAAGVIEAVLKIMVVALKPSEAIGSRGVRNFVMCKKQSKLQATKAKSVQVVDHKGSGWWAWLQKSLSLKILSCNKVVAHEC</sequence>
<evidence type="ECO:0000313" key="3">
    <source>
        <dbReference type="Proteomes" id="UP001318860"/>
    </source>
</evidence>
<dbReference type="PANTHER" id="PTHR33270">
    <property type="entry name" value="BNAC05G50380D PROTEIN"/>
    <property type="match status" value="1"/>
</dbReference>